<dbReference type="OrthoDB" id="4983at2759"/>
<evidence type="ECO:0000256" key="10">
    <source>
        <dbReference type="RuleBase" id="RU363110"/>
    </source>
</evidence>
<dbReference type="RefSeq" id="XP_011270667.1">
    <property type="nucleotide sequence ID" value="XM_011272365.1"/>
</dbReference>
<keyword evidence="5 10" id="KW-0808">Transferase</keyword>
<dbReference type="EMBL" id="KE346370">
    <property type="protein sequence ID" value="KJE96179.1"/>
    <property type="molecule type" value="Genomic_DNA"/>
</dbReference>
<keyword evidence="7 10" id="KW-0256">Endoplasmic reticulum</keyword>
<dbReference type="AlphaFoldDB" id="A0A0D2X4J7"/>
<evidence type="ECO:0000256" key="5">
    <source>
        <dbReference type="ARBA" id="ARBA00022679"/>
    </source>
</evidence>
<comment type="similarity">
    <text evidence="3 10">Belongs to the ALG6/ALG8 glucosyltransferase family.</text>
</comment>
<evidence type="ECO:0000256" key="3">
    <source>
        <dbReference type="ARBA" id="ARBA00008715"/>
    </source>
</evidence>
<sequence length="509" mass="56478">MNSMELQSALASSSFVAIVEQERLQSQAAILVATLALLVRAAVGLYPHSGQATPPMYGDYEAQRHWMEITLHLPPAEWYHNSTSNDLLYWGLDYPPLTAYGSWLCGAIAHFFDPEWVALDTSRGFESKSSKAFMRATVLVSDLLIFFPAVFLFCRQILADFTRSKQIAIAFMILLQPGLILIDHGHFQYNCISLGLALLAIVAVMRDWDILGSVLFCLSLNYKQMSLYYAPAFFSFLLGKSLQSAHPVLRIAALGVTVIATFALCWLPFLTSIDSVAQVLHRIFPIGRGLFEDKVANVWCAVSVLIKLRAIFEQALLVRISAICTLLAILPSSVNLALRPSQTGFLYALVNSSLGFFLFSYQVHEKSILLVALPASLLLASDPLNAVFFLLLSTASMFPLLHKDGLAIPYAICIVFFVIVVLHMLNVSLQACQHLTTIGKLQLAAVIVCFSGLHLAWYFYIPPAHLPHANLLLFAVVSCASFVLFAVYFNWRQWQLNGVPTSTHKLKHS</sequence>
<feature type="transmembrane region" description="Helical" evidence="10">
    <location>
        <begin position="441"/>
        <end position="460"/>
    </location>
</feature>
<evidence type="ECO:0000313" key="12">
    <source>
        <dbReference type="Proteomes" id="UP000008743"/>
    </source>
</evidence>
<dbReference type="EC" id="2.4.1.-" evidence="10"/>
<dbReference type="PANTHER" id="PTHR12413">
    <property type="entry name" value="DOLICHYL GLYCOSYLTRANSFERASE"/>
    <property type="match status" value="1"/>
</dbReference>
<proteinExistence type="inferred from homology"/>
<dbReference type="Proteomes" id="UP000008743">
    <property type="component" value="Unassembled WGS sequence"/>
</dbReference>
<keyword evidence="9 10" id="KW-0472">Membrane</keyword>
<accession>A0A0D2X4J7</accession>
<dbReference type="FunCoup" id="A0A0D2X4J7">
    <property type="interactions" value="656"/>
</dbReference>
<evidence type="ECO:0000256" key="6">
    <source>
        <dbReference type="ARBA" id="ARBA00022692"/>
    </source>
</evidence>
<gene>
    <name evidence="11" type="ORF">CAOG_008989</name>
</gene>
<feature type="transmembrane region" description="Helical" evidence="10">
    <location>
        <begin position="166"/>
        <end position="181"/>
    </location>
</feature>
<dbReference type="InterPro" id="IPR004856">
    <property type="entry name" value="Glyco_trans_ALG6/ALG8"/>
</dbReference>
<feature type="transmembrane region" description="Helical" evidence="10">
    <location>
        <begin position="248"/>
        <end position="270"/>
    </location>
</feature>
<dbReference type="Pfam" id="PF03155">
    <property type="entry name" value="Alg6_Alg8"/>
    <property type="match status" value="1"/>
</dbReference>
<dbReference type="UniPathway" id="UPA00378"/>
<evidence type="ECO:0000313" key="11">
    <source>
        <dbReference type="EMBL" id="KJE96179.1"/>
    </source>
</evidence>
<dbReference type="InParanoid" id="A0A0D2X4J7"/>
<evidence type="ECO:0000256" key="7">
    <source>
        <dbReference type="ARBA" id="ARBA00022824"/>
    </source>
</evidence>
<evidence type="ECO:0000256" key="2">
    <source>
        <dbReference type="ARBA" id="ARBA00004922"/>
    </source>
</evidence>
<keyword evidence="8 10" id="KW-1133">Transmembrane helix</keyword>
<name>A0A0D2X4J7_CAPO3</name>
<protein>
    <recommendedName>
        <fullName evidence="10">Alpha-1,3-glucosyltransferase</fullName>
        <ecNumber evidence="10">2.4.1.-</ecNumber>
    </recommendedName>
</protein>
<evidence type="ECO:0000256" key="8">
    <source>
        <dbReference type="ARBA" id="ARBA00022989"/>
    </source>
</evidence>
<comment type="pathway">
    <text evidence="2 10">Protein modification; protein glycosylation.</text>
</comment>
<dbReference type="GO" id="GO:0042281">
    <property type="term" value="F:dolichyl pyrophosphate Man9GlcNAc2 alpha-1,3-glucosyltransferase activity"/>
    <property type="evidence" value="ECO:0007669"/>
    <property type="project" value="TreeGrafter"/>
</dbReference>
<organism evidence="11 12">
    <name type="scientific">Capsaspora owczarzaki (strain ATCC 30864)</name>
    <dbReference type="NCBI Taxonomy" id="595528"/>
    <lineage>
        <taxon>Eukaryota</taxon>
        <taxon>Filasterea</taxon>
        <taxon>Capsaspora</taxon>
    </lineage>
</organism>
<evidence type="ECO:0000256" key="4">
    <source>
        <dbReference type="ARBA" id="ARBA00022676"/>
    </source>
</evidence>
<comment type="subcellular location">
    <subcellularLocation>
        <location evidence="1 10">Endoplasmic reticulum membrane</location>
        <topology evidence="1 10">Multi-pass membrane protein</topology>
    </subcellularLocation>
</comment>
<keyword evidence="12" id="KW-1185">Reference proteome</keyword>
<reference evidence="12" key="1">
    <citation type="submission" date="2011-02" db="EMBL/GenBank/DDBJ databases">
        <title>The Genome Sequence of Capsaspora owczarzaki ATCC 30864.</title>
        <authorList>
            <person name="Russ C."/>
            <person name="Cuomo C."/>
            <person name="Burger G."/>
            <person name="Gray M.W."/>
            <person name="Holland P.W.H."/>
            <person name="King N."/>
            <person name="Lang F.B.F."/>
            <person name="Roger A.J."/>
            <person name="Ruiz-Trillo I."/>
            <person name="Young S.K."/>
            <person name="Zeng Q."/>
            <person name="Gargeya S."/>
            <person name="Alvarado L."/>
            <person name="Berlin A."/>
            <person name="Chapman S.B."/>
            <person name="Chen Z."/>
            <person name="Freedman E."/>
            <person name="Gellesch M."/>
            <person name="Goldberg J."/>
            <person name="Griggs A."/>
            <person name="Gujja S."/>
            <person name="Heilman E."/>
            <person name="Heiman D."/>
            <person name="Howarth C."/>
            <person name="Mehta T."/>
            <person name="Neiman D."/>
            <person name="Pearson M."/>
            <person name="Roberts A."/>
            <person name="Saif S."/>
            <person name="Shea T."/>
            <person name="Shenoy N."/>
            <person name="Sisk P."/>
            <person name="Stolte C."/>
            <person name="Sykes S."/>
            <person name="White J."/>
            <person name="Yandava C."/>
            <person name="Haas B."/>
            <person name="Nusbaum C."/>
            <person name="Birren B."/>
        </authorList>
    </citation>
    <scope>NUCLEOTIDE SEQUENCE</scope>
    <source>
        <strain evidence="12">ATCC 30864</strain>
    </source>
</reference>
<feature type="transmembrane region" description="Helical" evidence="10">
    <location>
        <begin position="132"/>
        <end position="154"/>
    </location>
</feature>
<feature type="transmembrane region" description="Helical" evidence="10">
    <location>
        <begin position="368"/>
        <end position="395"/>
    </location>
</feature>
<feature type="transmembrane region" description="Helical" evidence="10">
    <location>
        <begin position="344"/>
        <end position="361"/>
    </location>
</feature>
<dbReference type="eggNOG" id="KOG2575">
    <property type="taxonomic scope" value="Eukaryota"/>
</dbReference>
<feature type="transmembrane region" description="Helical" evidence="10">
    <location>
        <begin position="187"/>
        <end position="205"/>
    </location>
</feature>
<dbReference type="STRING" id="595528.A0A0D2X4J7"/>
<keyword evidence="4 10" id="KW-0328">Glycosyltransferase</keyword>
<dbReference type="PANTHER" id="PTHR12413:SF1">
    <property type="entry name" value="DOLICHYL PYROPHOSPHATE MAN9GLCNAC2 ALPHA-1,3-GLUCOSYLTRANSFERASE"/>
    <property type="match status" value="1"/>
</dbReference>
<feature type="transmembrane region" description="Helical" evidence="10">
    <location>
        <begin position="316"/>
        <end position="338"/>
    </location>
</feature>
<feature type="transmembrane region" description="Helical" evidence="10">
    <location>
        <begin position="472"/>
        <end position="491"/>
    </location>
</feature>
<keyword evidence="6 10" id="KW-0812">Transmembrane</keyword>
<evidence type="ECO:0000256" key="9">
    <source>
        <dbReference type="ARBA" id="ARBA00023136"/>
    </source>
</evidence>
<evidence type="ECO:0000256" key="1">
    <source>
        <dbReference type="ARBA" id="ARBA00004477"/>
    </source>
</evidence>
<dbReference type="PhylomeDB" id="A0A0D2X4J7"/>
<dbReference type="GO" id="GO:0005789">
    <property type="term" value="C:endoplasmic reticulum membrane"/>
    <property type="evidence" value="ECO:0007669"/>
    <property type="project" value="UniProtKB-SubCell"/>
</dbReference>
<feature type="transmembrane region" description="Helical" evidence="10">
    <location>
        <begin position="407"/>
        <end position="429"/>
    </location>
</feature>